<keyword evidence="7" id="KW-0752">Steroid biosynthesis</keyword>
<evidence type="ECO:0000256" key="6">
    <source>
        <dbReference type="ARBA" id="ARBA00022857"/>
    </source>
</evidence>
<comment type="similarity">
    <text evidence="2">Belongs to the ERG4/ERG24 family.</text>
</comment>
<name>A0A0D0VQX2_CRYGA</name>
<evidence type="ECO:0000256" key="2">
    <source>
        <dbReference type="ARBA" id="ARBA00005402"/>
    </source>
</evidence>
<dbReference type="OrthoDB" id="5326588at2759"/>
<proteinExistence type="inferred from homology"/>
<comment type="pathway">
    <text evidence="15">Steroid metabolism; ergosterol biosynthesis.</text>
</comment>
<dbReference type="EMBL" id="KN847976">
    <property type="protein sequence ID" value="KIR48844.1"/>
    <property type="molecule type" value="Genomic_DNA"/>
</dbReference>
<keyword evidence="10" id="KW-0756">Sterol biosynthesis</keyword>
<accession>A0A0D0VQX2</accession>
<dbReference type="InterPro" id="IPR018083">
    <property type="entry name" value="Sterol_reductase_CS"/>
</dbReference>
<dbReference type="EC" id="1.3.1.71" evidence="16"/>
<organism evidence="19">
    <name type="scientific">Cryptococcus bacillisporus CA1280</name>
    <dbReference type="NCBI Taxonomy" id="1296109"/>
    <lineage>
        <taxon>Eukaryota</taxon>
        <taxon>Fungi</taxon>
        <taxon>Dikarya</taxon>
        <taxon>Basidiomycota</taxon>
        <taxon>Agaricomycotina</taxon>
        <taxon>Tremellomycetes</taxon>
        <taxon>Tremellales</taxon>
        <taxon>Cryptococcaceae</taxon>
        <taxon>Cryptococcus</taxon>
        <taxon>Cryptococcus gattii species complex</taxon>
    </lineage>
</organism>
<protein>
    <recommendedName>
        <fullName evidence="16">Delta(24(24(1)))-sterol reductase</fullName>
        <ecNumber evidence="16">1.3.1.71</ecNumber>
    </recommendedName>
</protein>
<evidence type="ECO:0000256" key="1">
    <source>
        <dbReference type="ARBA" id="ARBA00004477"/>
    </source>
</evidence>
<evidence type="ECO:0000256" key="7">
    <source>
        <dbReference type="ARBA" id="ARBA00022955"/>
    </source>
</evidence>
<evidence type="ECO:0000256" key="15">
    <source>
        <dbReference type="ARBA" id="ARBA00029435"/>
    </source>
</evidence>
<reference evidence="19" key="1">
    <citation type="submission" date="2015-01" db="EMBL/GenBank/DDBJ databases">
        <title>The Genome Sequence of Cryptococcus gattii CA1280.</title>
        <authorList>
            <consortium name="The Broad Institute Genomics Platform"/>
            <person name="Cuomo C."/>
            <person name="Litvintseva A."/>
            <person name="Chen Y."/>
            <person name="Heitman J."/>
            <person name="Sun S."/>
            <person name="Springer D."/>
            <person name="Dromer F."/>
            <person name="Young S."/>
            <person name="Zeng Q."/>
            <person name="Gargeya S."/>
            <person name="Abouelleil A."/>
            <person name="Alvarado L."/>
            <person name="Chapman S.B."/>
            <person name="Gainer-Dewar J."/>
            <person name="Goldberg J."/>
            <person name="Griggs A."/>
            <person name="Gujja S."/>
            <person name="Hansen M."/>
            <person name="Howarth C."/>
            <person name="Imamovic A."/>
            <person name="Larimer J."/>
            <person name="Murphy C."/>
            <person name="Naylor J."/>
            <person name="Pearson M."/>
            <person name="Priest M."/>
            <person name="Roberts A."/>
            <person name="Saif S."/>
            <person name="Shea T."/>
            <person name="Sykes S."/>
            <person name="Wortman J."/>
            <person name="Nusbaum C."/>
            <person name="Birren B."/>
        </authorList>
    </citation>
    <scope>NUCLEOTIDE SEQUENCE [LARGE SCALE GENOMIC DNA]</scope>
    <source>
        <strain evidence="19">CA1280</strain>
    </source>
</reference>
<comment type="catalytic activity">
    <reaction evidence="17">
        <text>ergosterol + NADP(+) = ergosta-5,7,22,24(28)-tetraen-3beta-ol + NADPH + H(+)</text>
        <dbReference type="Rhea" id="RHEA:18501"/>
        <dbReference type="ChEBI" id="CHEBI:15378"/>
        <dbReference type="ChEBI" id="CHEBI:16933"/>
        <dbReference type="ChEBI" id="CHEBI:18249"/>
        <dbReference type="ChEBI" id="CHEBI:57783"/>
        <dbReference type="ChEBI" id="CHEBI:58349"/>
        <dbReference type="EC" id="1.3.1.71"/>
    </reaction>
    <physiologicalReaction direction="right-to-left" evidence="17">
        <dbReference type="Rhea" id="RHEA:18503"/>
    </physiologicalReaction>
</comment>
<dbReference type="AlphaFoldDB" id="A0A0D0VQX2"/>
<evidence type="ECO:0000256" key="5">
    <source>
        <dbReference type="ARBA" id="ARBA00022824"/>
    </source>
</evidence>
<keyword evidence="3" id="KW-0444">Lipid biosynthesis</keyword>
<dbReference type="GO" id="GO:0006696">
    <property type="term" value="P:ergosterol biosynthetic process"/>
    <property type="evidence" value="ECO:0007669"/>
    <property type="project" value="TreeGrafter"/>
</dbReference>
<evidence type="ECO:0000256" key="8">
    <source>
        <dbReference type="ARBA" id="ARBA00022989"/>
    </source>
</evidence>
<evidence type="ECO:0000256" key="12">
    <source>
        <dbReference type="ARBA" id="ARBA00023136"/>
    </source>
</evidence>
<evidence type="ECO:0000256" key="3">
    <source>
        <dbReference type="ARBA" id="ARBA00022516"/>
    </source>
</evidence>
<evidence type="ECO:0000256" key="9">
    <source>
        <dbReference type="ARBA" id="ARBA00023002"/>
    </source>
</evidence>
<gene>
    <name evidence="19" type="ORF">I312_01914</name>
</gene>
<dbReference type="PROSITE" id="PS01018">
    <property type="entry name" value="STEROL_REDUCT_2"/>
    <property type="match status" value="1"/>
</dbReference>
<keyword evidence="5" id="KW-0256">Endoplasmic reticulum</keyword>
<dbReference type="HOGENOM" id="CLU_015631_3_1_1"/>
<evidence type="ECO:0000256" key="17">
    <source>
        <dbReference type="ARBA" id="ARBA00048918"/>
    </source>
</evidence>
<dbReference type="Pfam" id="PF01222">
    <property type="entry name" value="ERG4_ERG24"/>
    <property type="match status" value="1"/>
</dbReference>
<evidence type="ECO:0000256" key="4">
    <source>
        <dbReference type="ARBA" id="ARBA00022692"/>
    </source>
</evidence>
<evidence type="ECO:0000256" key="14">
    <source>
        <dbReference type="ARBA" id="ARBA00023221"/>
    </source>
</evidence>
<evidence type="ECO:0000256" key="11">
    <source>
        <dbReference type="ARBA" id="ARBA00023098"/>
    </source>
</evidence>
<feature type="transmembrane region" description="Helical" evidence="18">
    <location>
        <begin position="59"/>
        <end position="82"/>
    </location>
</feature>
<feature type="transmembrane region" description="Helical" evidence="18">
    <location>
        <begin position="115"/>
        <end position="138"/>
    </location>
</feature>
<feature type="transmembrane region" description="Helical" evidence="18">
    <location>
        <begin position="427"/>
        <end position="455"/>
    </location>
</feature>
<dbReference type="GO" id="GO:0005789">
    <property type="term" value="C:endoplasmic reticulum membrane"/>
    <property type="evidence" value="ECO:0007669"/>
    <property type="project" value="UniProtKB-SubCell"/>
</dbReference>
<keyword evidence="13" id="KW-1207">Sterol metabolism</keyword>
<dbReference type="PANTHER" id="PTHR21257">
    <property type="entry name" value="DELTA(14)-STEROL REDUCTASE"/>
    <property type="match status" value="1"/>
</dbReference>
<feature type="transmembrane region" description="Helical" evidence="18">
    <location>
        <begin position="275"/>
        <end position="292"/>
    </location>
</feature>
<keyword evidence="4 18" id="KW-0812">Transmembrane</keyword>
<evidence type="ECO:0000256" key="16">
    <source>
        <dbReference type="ARBA" id="ARBA00038892"/>
    </source>
</evidence>
<feature type="transmembrane region" description="Helical" evidence="18">
    <location>
        <begin position="246"/>
        <end position="263"/>
    </location>
</feature>
<evidence type="ECO:0000256" key="10">
    <source>
        <dbReference type="ARBA" id="ARBA00023011"/>
    </source>
</evidence>
<feature type="transmembrane region" description="Helical" evidence="18">
    <location>
        <begin position="190"/>
        <end position="212"/>
    </location>
</feature>
<keyword evidence="6" id="KW-0521">NADP</keyword>
<keyword evidence="9" id="KW-0560">Oxidoreductase</keyword>
<dbReference type="Gene3D" id="1.20.120.1630">
    <property type="match status" value="1"/>
</dbReference>
<comment type="subcellular location">
    <subcellularLocation>
        <location evidence="1">Endoplasmic reticulum membrane</location>
        <topology evidence="1">Multi-pass membrane protein</topology>
    </subcellularLocation>
</comment>
<evidence type="ECO:0000256" key="18">
    <source>
        <dbReference type="SAM" id="Phobius"/>
    </source>
</evidence>
<evidence type="ECO:0000256" key="13">
    <source>
        <dbReference type="ARBA" id="ARBA00023166"/>
    </source>
</evidence>
<dbReference type="GO" id="GO:0000246">
    <property type="term" value="F:Delta24(24-1) sterol reductase activity"/>
    <property type="evidence" value="ECO:0007669"/>
    <property type="project" value="UniProtKB-EC"/>
</dbReference>
<dbReference type="FunFam" id="1.20.120.1630:FF:000003">
    <property type="entry name" value="C-24(28) sterol reductase"/>
    <property type="match status" value="1"/>
</dbReference>
<feature type="transmembrane region" description="Helical" evidence="18">
    <location>
        <begin position="344"/>
        <end position="363"/>
    </location>
</feature>
<evidence type="ECO:0000313" key="19">
    <source>
        <dbReference type="EMBL" id="KIR48844.1"/>
    </source>
</evidence>
<sequence>MAVTQDNLRQRKAANLQSDDIANGNSTALLKINAVPTEHGQERDKELDEHQEYEFGGPIGVLAMMLGFPVLMYYLWICLWYYQGSFVYPTSVDDIRPFFHRMWEHIYDGAYPTKFAFITYWGLIAIQLVFAAVMPGMYQNGLPVPSLNYMTLPYKCNALYSWYSTLILVGVLHMTGIYRLPWIIENFGHIMTVSIITSYSVSIIIDVFARVFKYGGGPLRMSGNIFYDHFMGVSLNPRLGIVDLKMFAEVRVPWVLLFLFALSATVKQYEEAGRVTYNMIHFLLATGLYINACAKGEQMIPQTWDMFHEKFGWMLIFWNMSGVPMTYVYPAIYMSRAPIKSYEFSRLGSFALFSTLMLCYYIFDCSMAQKSVFKMQQQGEYKPRKAFPQLPWAELKNPTYIQTKHGNKLLTSGFWRFARKPNYTADWIQACTWGLTAGFNTIITMWYPIFFLAVLIHRCERDFAKCARKYGDDWDEYCKTVKWKFIPGIY</sequence>
<feature type="transmembrane region" description="Helical" evidence="18">
    <location>
        <begin position="158"/>
        <end position="178"/>
    </location>
</feature>
<feature type="transmembrane region" description="Helical" evidence="18">
    <location>
        <begin position="312"/>
        <end position="332"/>
    </location>
</feature>
<dbReference type="InterPro" id="IPR001171">
    <property type="entry name" value="ERG24_DHCR-like"/>
</dbReference>
<keyword evidence="8 18" id="KW-1133">Transmembrane helix</keyword>
<dbReference type="PANTHER" id="PTHR21257:SF31">
    <property type="entry name" value="DELTA(24(24(1)))-STEROL REDUCTASE ERG4"/>
    <property type="match status" value="1"/>
</dbReference>
<keyword evidence="14" id="KW-0753">Steroid metabolism</keyword>
<keyword evidence="12 18" id="KW-0472">Membrane</keyword>
<dbReference type="PROSITE" id="PS01017">
    <property type="entry name" value="STEROL_REDUCT_1"/>
    <property type="match status" value="1"/>
</dbReference>
<keyword evidence="11" id="KW-0443">Lipid metabolism</keyword>